<dbReference type="GO" id="GO:0009007">
    <property type="term" value="F:site-specific DNA-methyltransferase (adenine-specific) activity"/>
    <property type="evidence" value="ECO:0007669"/>
    <property type="project" value="UniProtKB-EC"/>
</dbReference>
<dbReference type="AlphaFoldDB" id="X0ZTB3"/>
<accession>X0ZTB3</accession>
<sequence length="207" mass="24134">MKNVNIEKEIEELKLSYFNETIVSKKKEIKNKINLSFKELVENAKQFSSIVSDIVFDFKINFSEVFHSKGGFDVVIANPPYLGERGNKDIFRKIRDGNLAKYYSRNMDIFYFFFHLSLDIGGPKAIITFITTNYYITATGAKNLRKDFKQRTIIRNLINFKELKIFESAQGQHNIITIIQKGRNSSDKVKTLETKRKSYLSSEIFQK</sequence>
<evidence type="ECO:0000256" key="5">
    <source>
        <dbReference type="ARBA" id="ARBA00047942"/>
    </source>
</evidence>
<dbReference type="PROSITE" id="PS00092">
    <property type="entry name" value="N6_MTASE"/>
    <property type="match status" value="1"/>
</dbReference>
<comment type="catalytic activity">
    <reaction evidence="5">
        <text>a 2'-deoxyadenosine in DNA + S-adenosyl-L-methionine = an N(6)-methyl-2'-deoxyadenosine in DNA + S-adenosyl-L-homocysteine + H(+)</text>
        <dbReference type="Rhea" id="RHEA:15197"/>
        <dbReference type="Rhea" id="RHEA-COMP:12418"/>
        <dbReference type="Rhea" id="RHEA-COMP:12419"/>
        <dbReference type="ChEBI" id="CHEBI:15378"/>
        <dbReference type="ChEBI" id="CHEBI:57856"/>
        <dbReference type="ChEBI" id="CHEBI:59789"/>
        <dbReference type="ChEBI" id="CHEBI:90615"/>
        <dbReference type="ChEBI" id="CHEBI:90616"/>
        <dbReference type="EC" id="2.1.1.72"/>
    </reaction>
</comment>
<dbReference type="PANTHER" id="PTHR33841">
    <property type="entry name" value="DNA METHYLTRANSFERASE YEEA-RELATED"/>
    <property type="match status" value="1"/>
</dbReference>
<gene>
    <name evidence="7" type="ORF">S01H4_20084</name>
</gene>
<feature type="non-terminal residue" evidence="7">
    <location>
        <position position="207"/>
    </location>
</feature>
<evidence type="ECO:0000259" key="6">
    <source>
        <dbReference type="Pfam" id="PF07669"/>
    </source>
</evidence>
<dbReference type="InterPro" id="IPR011639">
    <property type="entry name" value="MethylTrfase_TaqI-like_dom"/>
</dbReference>
<dbReference type="EMBL" id="BART01009003">
    <property type="protein sequence ID" value="GAG61272.1"/>
    <property type="molecule type" value="Genomic_DNA"/>
</dbReference>
<proteinExistence type="predicted"/>
<dbReference type="Pfam" id="PF07669">
    <property type="entry name" value="Eco57I"/>
    <property type="match status" value="1"/>
</dbReference>
<evidence type="ECO:0000313" key="7">
    <source>
        <dbReference type="EMBL" id="GAG61272.1"/>
    </source>
</evidence>
<dbReference type="InterPro" id="IPR029063">
    <property type="entry name" value="SAM-dependent_MTases_sf"/>
</dbReference>
<evidence type="ECO:0000256" key="2">
    <source>
        <dbReference type="ARBA" id="ARBA00022603"/>
    </source>
</evidence>
<dbReference type="InterPro" id="IPR050953">
    <property type="entry name" value="N4_N6_ade-DNA_methylase"/>
</dbReference>
<keyword evidence="3" id="KW-0808">Transferase</keyword>
<protein>
    <recommendedName>
        <fullName evidence="1">site-specific DNA-methyltransferase (adenine-specific)</fullName>
        <ecNumber evidence="1">2.1.1.72</ecNumber>
    </recommendedName>
</protein>
<dbReference type="Gene3D" id="3.40.50.150">
    <property type="entry name" value="Vaccinia Virus protein VP39"/>
    <property type="match status" value="1"/>
</dbReference>
<evidence type="ECO:0000256" key="4">
    <source>
        <dbReference type="ARBA" id="ARBA00022691"/>
    </source>
</evidence>
<dbReference type="GO" id="GO:0032259">
    <property type="term" value="P:methylation"/>
    <property type="evidence" value="ECO:0007669"/>
    <property type="project" value="UniProtKB-KW"/>
</dbReference>
<dbReference type="InterPro" id="IPR002052">
    <property type="entry name" value="DNA_methylase_N6_adenine_CS"/>
</dbReference>
<dbReference type="EC" id="2.1.1.72" evidence="1"/>
<organism evidence="7">
    <name type="scientific">marine sediment metagenome</name>
    <dbReference type="NCBI Taxonomy" id="412755"/>
    <lineage>
        <taxon>unclassified sequences</taxon>
        <taxon>metagenomes</taxon>
        <taxon>ecological metagenomes</taxon>
    </lineage>
</organism>
<dbReference type="SUPFAM" id="SSF53335">
    <property type="entry name" value="S-adenosyl-L-methionine-dependent methyltransferases"/>
    <property type="match status" value="1"/>
</dbReference>
<evidence type="ECO:0000256" key="3">
    <source>
        <dbReference type="ARBA" id="ARBA00022679"/>
    </source>
</evidence>
<reference evidence="7" key="1">
    <citation type="journal article" date="2014" name="Front. Microbiol.">
        <title>High frequency of phylogenetically diverse reductive dehalogenase-homologous genes in deep subseafloor sedimentary metagenomes.</title>
        <authorList>
            <person name="Kawai M."/>
            <person name="Futagami T."/>
            <person name="Toyoda A."/>
            <person name="Takaki Y."/>
            <person name="Nishi S."/>
            <person name="Hori S."/>
            <person name="Arai W."/>
            <person name="Tsubouchi T."/>
            <person name="Morono Y."/>
            <person name="Uchiyama I."/>
            <person name="Ito T."/>
            <person name="Fujiyama A."/>
            <person name="Inagaki F."/>
            <person name="Takami H."/>
        </authorList>
    </citation>
    <scope>NUCLEOTIDE SEQUENCE</scope>
    <source>
        <strain evidence="7">Expedition CK06-06</strain>
    </source>
</reference>
<evidence type="ECO:0000256" key="1">
    <source>
        <dbReference type="ARBA" id="ARBA00011900"/>
    </source>
</evidence>
<keyword evidence="4" id="KW-0949">S-adenosyl-L-methionine</keyword>
<dbReference type="GO" id="GO:0006304">
    <property type="term" value="P:DNA modification"/>
    <property type="evidence" value="ECO:0007669"/>
    <property type="project" value="InterPro"/>
</dbReference>
<keyword evidence="2" id="KW-0489">Methyltransferase</keyword>
<name>X0ZTB3_9ZZZZ</name>
<dbReference type="PANTHER" id="PTHR33841:SF1">
    <property type="entry name" value="DNA METHYLTRANSFERASE A"/>
    <property type="match status" value="1"/>
</dbReference>
<feature type="domain" description="Type II methyltransferase M.TaqI-like" evidence="6">
    <location>
        <begin position="12"/>
        <end position="166"/>
    </location>
</feature>
<comment type="caution">
    <text evidence="7">The sequence shown here is derived from an EMBL/GenBank/DDBJ whole genome shotgun (WGS) entry which is preliminary data.</text>
</comment>
<dbReference type="GO" id="GO:0003676">
    <property type="term" value="F:nucleic acid binding"/>
    <property type="evidence" value="ECO:0007669"/>
    <property type="project" value="InterPro"/>
</dbReference>